<reference evidence="3" key="2">
    <citation type="submission" date="2020-09" db="EMBL/GenBank/DDBJ databases">
        <authorList>
            <person name="Sun Q."/>
            <person name="Kim S."/>
        </authorList>
    </citation>
    <scope>NUCLEOTIDE SEQUENCE</scope>
    <source>
        <strain evidence="3">KCTC 42650</strain>
    </source>
</reference>
<dbReference type="PANTHER" id="PTHR37461">
    <property type="entry name" value="ANTI-SIGMA-K FACTOR RSKA"/>
    <property type="match status" value="1"/>
</dbReference>
<dbReference type="Proteomes" id="UP000626220">
    <property type="component" value="Unassembled WGS sequence"/>
</dbReference>
<keyword evidence="1" id="KW-0472">Membrane</keyword>
<dbReference type="AlphaFoldDB" id="A0A8J3GZM8"/>
<evidence type="ECO:0000313" key="3">
    <source>
        <dbReference type="EMBL" id="GHF63755.1"/>
    </source>
</evidence>
<protein>
    <recommendedName>
        <fullName evidence="2">Anti-sigma K factor RskA C-terminal domain-containing protein</fullName>
    </recommendedName>
</protein>
<comment type="caution">
    <text evidence="3">The sequence shown here is derived from an EMBL/GenBank/DDBJ whole genome shotgun (WGS) entry which is preliminary data.</text>
</comment>
<dbReference type="GO" id="GO:0005886">
    <property type="term" value="C:plasma membrane"/>
    <property type="evidence" value="ECO:0007669"/>
    <property type="project" value="InterPro"/>
</dbReference>
<keyword evidence="1" id="KW-0812">Transmembrane</keyword>
<organism evidence="3 4">
    <name type="scientific">Seohaeicola zhoushanensis</name>
    <dbReference type="NCBI Taxonomy" id="1569283"/>
    <lineage>
        <taxon>Bacteria</taxon>
        <taxon>Pseudomonadati</taxon>
        <taxon>Pseudomonadota</taxon>
        <taxon>Alphaproteobacteria</taxon>
        <taxon>Rhodobacterales</taxon>
        <taxon>Roseobacteraceae</taxon>
        <taxon>Seohaeicola</taxon>
    </lineage>
</organism>
<accession>A0A8J3GZM8</accession>
<proteinExistence type="predicted"/>
<dbReference type="InterPro" id="IPR051474">
    <property type="entry name" value="Anti-sigma-K/W_factor"/>
</dbReference>
<gene>
    <name evidence="3" type="ORF">GCM10017056_38860</name>
</gene>
<keyword evidence="4" id="KW-1185">Reference proteome</keyword>
<dbReference type="EMBL" id="BNCJ01000014">
    <property type="protein sequence ID" value="GHF63755.1"/>
    <property type="molecule type" value="Genomic_DNA"/>
</dbReference>
<dbReference type="RefSeq" id="WP_189681779.1">
    <property type="nucleotide sequence ID" value="NZ_BNCJ01000014.1"/>
</dbReference>
<evidence type="ECO:0000313" key="4">
    <source>
        <dbReference type="Proteomes" id="UP000626220"/>
    </source>
</evidence>
<dbReference type="Pfam" id="PF10099">
    <property type="entry name" value="RskA_C"/>
    <property type="match status" value="1"/>
</dbReference>
<feature type="domain" description="Anti-sigma K factor RskA C-terminal" evidence="2">
    <location>
        <begin position="95"/>
        <end position="217"/>
    </location>
</feature>
<dbReference type="GO" id="GO:0006417">
    <property type="term" value="P:regulation of translation"/>
    <property type="evidence" value="ECO:0007669"/>
    <property type="project" value="TreeGrafter"/>
</dbReference>
<sequence length="226" mass="24191">MSAETHDQYNAGEYVLRLLDPAEEAAFERAMRADPSLQSEVATWLRGLEHLNISFSEESVRRSVKTQLMERLFQERSVRAAFWSRLWVWRGITLTALILAAVIGYRSFPGPATPPGSAVFISEIVAEDESLRLLAAYDPSVGGLRITRTAGSAPPGRVLELWAIVGDAAPVSLGLLPSSAKTTLPLPEAFRRATGLILAVSEEPPGGSPTGAPTGAVLAIGEAVDL</sequence>
<evidence type="ECO:0000256" key="1">
    <source>
        <dbReference type="SAM" id="Phobius"/>
    </source>
</evidence>
<dbReference type="PANTHER" id="PTHR37461:SF1">
    <property type="entry name" value="ANTI-SIGMA-K FACTOR RSKA"/>
    <property type="match status" value="1"/>
</dbReference>
<dbReference type="GO" id="GO:0016989">
    <property type="term" value="F:sigma factor antagonist activity"/>
    <property type="evidence" value="ECO:0007669"/>
    <property type="project" value="TreeGrafter"/>
</dbReference>
<reference evidence="3" key="1">
    <citation type="journal article" date="2014" name="Int. J. Syst. Evol. Microbiol.">
        <title>Complete genome sequence of Corynebacterium casei LMG S-19264T (=DSM 44701T), isolated from a smear-ripened cheese.</title>
        <authorList>
            <consortium name="US DOE Joint Genome Institute (JGI-PGF)"/>
            <person name="Walter F."/>
            <person name="Albersmeier A."/>
            <person name="Kalinowski J."/>
            <person name="Ruckert C."/>
        </authorList>
    </citation>
    <scope>NUCLEOTIDE SEQUENCE</scope>
    <source>
        <strain evidence="3">KCTC 42650</strain>
    </source>
</reference>
<feature type="transmembrane region" description="Helical" evidence="1">
    <location>
        <begin position="86"/>
        <end position="105"/>
    </location>
</feature>
<evidence type="ECO:0000259" key="2">
    <source>
        <dbReference type="Pfam" id="PF10099"/>
    </source>
</evidence>
<dbReference type="InterPro" id="IPR018764">
    <property type="entry name" value="RskA_C"/>
</dbReference>
<keyword evidence="1" id="KW-1133">Transmembrane helix</keyword>
<name>A0A8J3GZM8_9RHOB</name>